<dbReference type="EMBL" id="BAABHQ010000001">
    <property type="protein sequence ID" value="GAA4859735.1"/>
    <property type="molecule type" value="Genomic_DNA"/>
</dbReference>
<evidence type="ECO:0000313" key="2">
    <source>
        <dbReference type="Proteomes" id="UP001500457"/>
    </source>
</evidence>
<comment type="caution">
    <text evidence="1">The sequence shown here is derived from an EMBL/GenBank/DDBJ whole genome shotgun (WGS) entry which is preliminary data.</text>
</comment>
<proteinExistence type="predicted"/>
<protein>
    <recommendedName>
        <fullName evidence="3">Mycothiol maleylpyruvate isomerase-like protein</fullName>
    </recommendedName>
</protein>
<sequence>MLGLWETAEDAVDGMAADDWTRDAPGPEPTVGDLVAHLAGDHGGVHYAAPSRLRTSLADARHREALRMAGLDVDDPVLGASCLDLCLHAHDLRTALGLPVDLAEHAPAVLAAARLVVDLAPRLLVAAVGPRAASVRLVVRAPGRDGADAAVLDRTVHVVDGHPAPARDTAPDVVDVDADALLLLLAGRRPAEAFAADGAASWSGAAADALVHRAPLAA</sequence>
<keyword evidence="2" id="KW-1185">Reference proteome</keyword>
<dbReference type="SUPFAM" id="SSF109854">
    <property type="entry name" value="DinB/YfiT-like putative metalloenzymes"/>
    <property type="match status" value="1"/>
</dbReference>
<dbReference type="Proteomes" id="UP001500457">
    <property type="component" value="Unassembled WGS sequence"/>
</dbReference>
<reference evidence="2" key="1">
    <citation type="journal article" date="2019" name="Int. J. Syst. Evol. Microbiol.">
        <title>The Global Catalogue of Microorganisms (GCM) 10K type strain sequencing project: providing services to taxonomists for standard genome sequencing and annotation.</title>
        <authorList>
            <consortium name="The Broad Institute Genomics Platform"/>
            <consortium name="The Broad Institute Genome Sequencing Center for Infectious Disease"/>
            <person name="Wu L."/>
            <person name="Ma J."/>
        </authorList>
    </citation>
    <scope>NUCLEOTIDE SEQUENCE [LARGE SCALE GENOMIC DNA]</scope>
    <source>
        <strain evidence="2">JCM 17983</strain>
    </source>
</reference>
<dbReference type="InterPro" id="IPR034660">
    <property type="entry name" value="DinB/YfiT-like"/>
</dbReference>
<evidence type="ECO:0008006" key="3">
    <source>
        <dbReference type="Google" id="ProtNLM"/>
    </source>
</evidence>
<evidence type="ECO:0000313" key="1">
    <source>
        <dbReference type="EMBL" id="GAA4859735.1"/>
    </source>
</evidence>
<gene>
    <name evidence="1" type="ORF">GCM10023203_03430</name>
</gene>
<accession>A0ABP9DTQ5</accession>
<organism evidence="1 2">
    <name type="scientific">Actinomycetospora straminea</name>
    <dbReference type="NCBI Taxonomy" id="663607"/>
    <lineage>
        <taxon>Bacteria</taxon>
        <taxon>Bacillati</taxon>
        <taxon>Actinomycetota</taxon>
        <taxon>Actinomycetes</taxon>
        <taxon>Pseudonocardiales</taxon>
        <taxon>Pseudonocardiaceae</taxon>
        <taxon>Actinomycetospora</taxon>
    </lineage>
</organism>
<name>A0ABP9DTQ5_9PSEU</name>